<dbReference type="AlphaFoldDB" id="A0A6C0HS89"/>
<organism evidence="1">
    <name type="scientific">viral metagenome</name>
    <dbReference type="NCBI Taxonomy" id="1070528"/>
    <lineage>
        <taxon>unclassified sequences</taxon>
        <taxon>metagenomes</taxon>
        <taxon>organismal metagenomes</taxon>
    </lineage>
</organism>
<proteinExistence type="predicted"/>
<protein>
    <submittedName>
        <fullName evidence="1">Uncharacterized protein</fullName>
    </submittedName>
</protein>
<name>A0A6C0HS89_9ZZZZ</name>
<evidence type="ECO:0000313" key="1">
    <source>
        <dbReference type="EMBL" id="QHT83006.1"/>
    </source>
</evidence>
<sequence length="388" mass="44173">MNYAAIDLDIDNYDDEDLESFFGLLEGYTEPDIASKETLMREKIFGNVLDRSFQNKLFIFLDEAKLLLIKKLKQNAILNGDGSNFVIDKPVQQVPNLVQPMNTFPTETAPGILNKLRRRTRVMSLAMNTIFRDSNSVSATDCFFTLSYTLKNVVGIRLLSIEMPESIYLISSYAMTNSFFIWVPATNASSTIIIPDGCYDSASLQSALQTTINNTLGVTYFSVTIDPISKKTTISTTNSFDFDLVFYNANTNNFGKFEQTLGWILGYRNKIYKNASSYKSEGLFFPTPLDYLFFVLNDYNIYNSSNLIAMFNDSYIDKNILAKIPYSNSTFQVLFDGTNDVLSPKRQYFGPIDIKKFGLQLLNKYGQIINLNFMDFSFTLEVEMVYDI</sequence>
<accession>A0A6C0HS89</accession>
<dbReference type="EMBL" id="MN740005">
    <property type="protein sequence ID" value="QHT83006.1"/>
    <property type="molecule type" value="Genomic_DNA"/>
</dbReference>
<reference evidence="1" key="1">
    <citation type="journal article" date="2020" name="Nature">
        <title>Giant virus diversity and host interactions through global metagenomics.</title>
        <authorList>
            <person name="Schulz F."/>
            <person name="Roux S."/>
            <person name="Paez-Espino D."/>
            <person name="Jungbluth S."/>
            <person name="Walsh D.A."/>
            <person name="Denef V.J."/>
            <person name="McMahon K.D."/>
            <person name="Konstantinidis K.T."/>
            <person name="Eloe-Fadrosh E.A."/>
            <person name="Kyrpides N.C."/>
            <person name="Woyke T."/>
        </authorList>
    </citation>
    <scope>NUCLEOTIDE SEQUENCE</scope>
    <source>
        <strain evidence="1">GVMAG-M-3300023184-165</strain>
    </source>
</reference>